<dbReference type="SUPFAM" id="SSF46626">
    <property type="entry name" value="Cytochrome c"/>
    <property type="match status" value="1"/>
</dbReference>
<feature type="domain" description="Cytochrome c" evidence="14">
    <location>
        <begin position="619"/>
        <end position="698"/>
    </location>
</feature>
<dbReference type="EMBL" id="JBHSDU010000014">
    <property type="protein sequence ID" value="MFC4312666.1"/>
    <property type="molecule type" value="Genomic_DNA"/>
</dbReference>
<name>A0ABV8SYK7_9GAMM</name>
<dbReference type="PANTHER" id="PTHR32303">
    <property type="entry name" value="QUINOPROTEIN ALCOHOL DEHYDROGENASE (CYTOCHROME C)"/>
    <property type="match status" value="1"/>
</dbReference>
<evidence type="ECO:0000256" key="13">
    <source>
        <dbReference type="SAM" id="SignalP"/>
    </source>
</evidence>
<evidence type="ECO:0000313" key="16">
    <source>
        <dbReference type="Proteomes" id="UP001595904"/>
    </source>
</evidence>
<dbReference type="Gene3D" id="2.140.10.10">
    <property type="entry name" value="Quinoprotein alcohol dehydrogenase-like superfamily"/>
    <property type="match status" value="1"/>
</dbReference>
<evidence type="ECO:0000256" key="11">
    <source>
        <dbReference type="ARBA" id="ARBA00023157"/>
    </source>
</evidence>
<dbReference type="NCBIfam" id="TIGR03075">
    <property type="entry name" value="PQQ_enz_alc_DH"/>
    <property type="match status" value="1"/>
</dbReference>
<evidence type="ECO:0000256" key="3">
    <source>
        <dbReference type="ARBA" id="ARBA00008156"/>
    </source>
</evidence>
<dbReference type="InterPro" id="IPR009056">
    <property type="entry name" value="Cyt_c-like_dom"/>
</dbReference>
<dbReference type="GO" id="GO:0016491">
    <property type="term" value="F:oxidoreductase activity"/>
    <property type="evidence" value="ECO:0007669"/>
    <property type="project" value="UniProtKB-KW"/>
</dbReference>
<feature type="chain" id="PRO_5045416866" evidence="13">
    <location>
        <begin position="25"/>
        <end position="707"/>
    </location>
</feature>
<proteinExistence type="inferred from homology"/>
<comment type="cofactor">
    <cofactor evidence="1">
        <name>Ca(2+)</name>
        <dbReference type="ChEBI" id="CHEBI:29108"/>
    </cofactor>
</comment>
<sequence length="707" mass="76466">MSIIRSCAALIVATLLAGCQQQKAPEPRTFANVDDARLESAESNADDWLSYGRTYNEQRFSALEQINAGNVGQLELAWFHDLDTNRGQEATPIVVDGVMYTSTAWSKVVALDAASGKALWTYDPQVPGATAIKACCDVVNRGVAVYRGKVYVGTLDGRLVALDAGTGKVVWSVETTDPKASYTITGAPRVVKGKVIIGNGGADIYQVRGYVSAYDAETGKLAWRFYTVPGDPAKGPDNAASDKVLAEKALPTWFGKWHEYGGGGTAWDSIVYDQELDQLYVGTGNGLPWNRRIRSDGKGDNLFLCSIIALRPSTGEYLWHYQVNPGETWDYNANQSITLTELVIEGRKRKVLLQAPKNGFFYVIDRESGKLLSARNFVPVTWATGIDLETGRPQEVPESRYENTTFVAQPGGAGAHNWHPMAFSPATGLAYIPAQELPMAYRDDPAFSAHPKTLNTGIDFSLLGAPDDLAQRAAIATMLKGRLIAWDPVAQKEAWRVEHSGPWNGGVLATAGDLVFQGTADKQLQAFRASNGERLWHYDVQTGVIGGPVTYRVGGEQYVAVMAGYGGAVPLALPALKPAFAAPNGRVLAFKLKGGARLPAYTPVPLPAATPTNEQWPQTRIDEGRGLYSTYCSRCHGASLLSTGILPDLRRSPMTGHQESFANVVLKGALEPRGMISFAGSLTAEQVESIRAYVISSARVLQKQESE</sequence>
<keyword evidence="7" id="KW-0106">Calcium</keyword>
<accession>A0ABV8SYK7</accession>
<dbReference type="SMART" id="SM00564">
    <property type="entry name" value="PQQ"/>
    <property type="match status" value="5"/>
</dbReference>
<dbReference type="InterPro" id="IPR017512">
    <property type="entry name" value="PQQ_MeOH/EtOH_DH"/>
</dbReference>
<evidence type="ECO:0000256" key="2">
    <source>
        <dbReference type="ARBA" id="ARBA00001931"/>
    </source>
</evidence>
<evidence type="ECO:0000256" key="1">
    <source>
        <dbReference type="ARBA" id="ARBA00001913"/>
    </source>
</evidence>
<evidence type="ECO:0000256" key="10">
    <source>
        <dbReference type="ARBA" id="ARBA00023004"/>
    </source>
</evidence>
<evidence type="ECO:0000256" key="5">
    <source>
        <dbReference type="ARBA" id="ARBA00022723"/>
    </source>
</evidence>
<keyword evidence="9 15" id="KW-0560">Oxidoreductase</keyword>
<dbReference type="Proteomes" id="UP001595904">
    <property type="component" value="Unassembled WGS sequence"/>
</dbReference>
<evidence type="ECO:0000256" key="6">
    <source>
        <dbReference type="ARBA" id="ARBA00022729"/>
    </source>
</evidence>
<dbReference type="EC" id="1.1.2.-" evidence="15"/>
<dbReference type="CDD" id="cd10279">
    <property type="entry name" value="PQQ_ADH_II"/>
    <property type="match status" value="1"/>
</dbReference>
<organism evidence="15 16">
    <name type="scientific">Steroidobacter flavus</name>
    <dbReference type="NCBI Taxonomy" id="1842136"/>
    <lineage>
        <taxon>Bacteria</taxon>
        <taxon>Pseudomonadati</taxon>
        <taxon>Pseudomonadota</taxon>
        <taxon>Gammaproteobacteria</taxon>
        <taxon>Steroidobacterales</taxon>
        <taxon>Steroidobacteraceae</taxon>
        <taxon>Steroidobacter</taxon>
    </lineage>
</organism>
<evidence type="ECO:0000256" key="7">
    <source>
        <dbReference type="ARBA" id="ARBA00022837"/>
    </source>
</evidence>
<dbReference type="Pfam" id="PF01011">
    <property type="entry name" value="PQQ"/>
    <property type="match status" value="2"/>
</dbReference>
<evidence type="ECO:0000313" key="15">
    <source>
        <dbReference type="EMBL" id="MFC4312666.1"/>
    </source>
</evidence>
<dbReference type="InterPro" id="IPR018391">
    <property type="entry name" value="PQQ_b-propeller_rpt"/>
</dbReference>
<dbReference type="RefSeq" id="WP_380602262.1">
    <property type="nucleotide sequence ID" value="NZ_JBHSDU010000014.1"/>
</dbReference>
<reference evidence="16" key="1">
    <citation type="journal article" date="2019" name="Int. J. Syst. Evol. Microbiol.">
        <title>The Global Catalogue of Microorganisms (GCM) 10K type strain sequencing project: providing services to taxonomists for standard genome sequencing and annotation.</title>
        <authorList>
            <consortium name="The Broad Institute Genomics Platform"/>
            <consortium name="The Broad Institute Genome Sequencing Center for Infectious Disease"/>
            <person name="Wu L."/>
            <person name="Ma J."/>
        </authorList>
    </citation>
    <scope>NUCLEOTIDE SEQUENCE [LARGE SCALE GENOMIC DNA]</scope>
    <source>
        <strain evidence="16">CGMCC 1.10759</strain>
    </source>
</reference>
<feature type="signal peptide" evidence="13">
    <location>
        <begin position="1"/>
        <end position="24"/>
    </location>
</feature>
<keyword evidence="16" id="KW-1185">Reference proteome</keyword>
<dbReference type="InterPro" id="IPR002372">
    <property type="entry name" value="PQQ_rpt_dom"/>
</dbReference>
<comment type="similarity">
    <text evidence="3">Belongs to the bacterial PQQ dehydrogenase family.</text>
</comment>
<dbReference type="PROSITE" id="PS51007">
    <property type="entry name" value="CYTC"/>
    <property type="match status" value="1"/>
</dbReference>
<evidence type="ECO:0000259" key="14">
    <source>
        <dbReference type="PROSITE" id="PS51007"/>
    </source>
</evidence>
<dbReference type="Pfam" id="PF13442">
    <property type="entry name" value="Cytochrome_CBB3"/>
    <property type="match status" value="1"/>
</dbReference>
<gene>
    <name evidence="15" type="ORF">ACFPN2_26515</name>
</gene>
<evidence type="ECO:0000256" key="4">
    <source>
        <dbReference type="ARBA" id="ARBA00022617"/>
    </source>
</evidence>
<evidence type="ECO:0000256" key="8">
    <source>
        <dbReference type="ARBA" id="ARBA00022891"/>
    </source>
</evidence>
<evidence type="ECO:0000256" key="9">
    <source>
        <dbReference type="ARBA" id="ARBA00023002"/>
    </source>
</evidence>
<keyword evidence="4 12" id="KW-0349">Heme</keyword>
<dbReference type="PROSITE" id="PS51257">
    <property type="entry name" value="PROKAR_LIPOPROTEIN"/>
    <property type="match status" value="1"/>
</dbReference>
<keyword evidence="6 13" id="KW-0732">Signal</keyword>
<dbReference type="InterPro" id="IPR011047">
    <property type="entry name" value="Quinoprotein_ADH-like_sf"/>
</dbReference>
<dbReference type="SUPFAM" id="SSF50998">
    <property type="entry name" value="Quinoprotein alcohol dehydrogenase-like"/>
    <property type="match status" value="1"/>
</dbReference>
<dbReference type="InterPro" id="IPR036909">
    <property type="entry name" value="Cyt_c-like_dom_sf"/>
</dbReference>
<comment type="caution">
    <text evidence="15">The sequence shown here is derived from an EMBL/GenBank/DDBJ whole genome shotgun (WGS) entry which is preliminary data.</text>
</comment>
<evidence type="ECO:0000256" key="12">
    <source>
        <dbReference type="PROSITE-ProRule" id="PRU00433"/>
    </source>
</evidence>
<comment type="cofactor">
    <cofactor evidence="2">
        <name>pyrroloquinoline quinone</name>
        <dbReference type="ChEBI" id="CHEBI:58442"/>
    </cofactor>
</comment>
<protein>
    <submittedName>
        <fullName evidence="15">PQQ-dependent dehydrogenase, methanol/ethanol family</fullName>
        <ecNumber evidence="15">1.1.2.-</ecNumber>
    </submittedName>
</protein>
<keyword evidence="10 12" id="KW-0408">Iron</keyword>
<keyword evidence="5 12" id="KW-0479">Metal-binding</keyword>
<keyword evidence="11" id="KW-1015">Disulfide bond</keyword>
<dbReference type="Gene3D" id="1.10.760.10">
    <property type="entry name" value="Cytochrome c-like domain"/>
    <property type="match status" value="1"/>
</dbReference>
<keyword evidence="8" id="KW-0634">PQQ</keyword>